<proteinExistence type="predicted"/>
<reference evidence="1 2" key="1">
    <citation type="journal article" date="2021" name="Plant Biotechnol. J.">
        <title>Multi-omics assisted identification of the key and species-specific regulatory components of drought-tolerant mechanisms in Gossypium stocksii.</title>
        <authorList>
            <person name="Yu D."/>
            <person name="Ke L."/>
            <person name="Zhang D."/>
            <person name="Wu Y."/>
            <person name="Sun Y."/>
            <person name="Mei J."/>
            <person name="Sun J."/>
            <person name="Sun Y."/>
        </authorList>
    </citation>
    <scope>NUCLEOTIDE SEQUENCE [LARGE SCALE GENOMIC DNA]</scope>
    <source>
        <strain evidence="2">cv. E1</strain>
        <tissue evidence="1">Leaf</tissue>
    </source>
</reference>
<dbReference type="EMBL" id="JAIQCV010000002">
    <property type="protein sequence ID" value="KAH1122069.1"/>
    <property type="molecule type" value="Genomic_DNA"/>
</dbReference>
<accession>A0A9D3WCH2</accession>
<evidence type="ECO:0000313" key="1">
    <source>
        <dbReference type="EMBL" id="KAH1122069.1"/>
    </source>
</evidence>
<organism evidence="1 2">
    <name type="scientific">Gossypium stocksii</name>
    <dbReference type="NCBI Taxonomy" id="47602"/>
    <lineage>
        <taxon>Eukaryota</taxon>
        <taxon>Viridiplantae</taxon>
        <taxon>Streptophyta</taxon>
        <taxon>Embryophyta</taxon>
        <taxon>Tracheophyta</taxon>
        <taxon>Spermatophyta</taxon>
        <taxon>Magnoliopsida</taxon>
        <taxon>eudicotyledons</taxon>
        <taxon>Gunneridae</taxon>
        <taxon>Pentapetalae</taxon>
        <taxon>rosids</taxon>
        <taxon>malvids</taxon>
        <taxon>Malvales</taxon>
        <taxon>Malvaceae</taxon>
        <taxon>Malvoideae</taxon>
        <taxon>Gossypium</taxon>
    </lineage>
</organism>
<dbReference type="Proteomes" id="UP000828251">
    <property type="component" value="Unassembled WGS sequence"/>
</dbReference>
<keyword evidence="2" id="KW-1185">Reference proteome</keyword>
<sequence>MEPSIETYRSSLIKYPPISTCICKAIMVSVNYRQSLEHLVHTMMPGQLSDRLNQEISFKVETTKVFEKFKI</sequence>
<gene>
    <name evidence="1" type="ORF">J1N35_005229</name>
</gene>
<evidence type="ECO:0000313" key="2">
    <source>
        <dbReference type="Proteomes" id="UP000828251"/>
    </source>
</evidence>
<protein>
    <submittedName>
        <fullName evidence="1">Uncharacterized protein</fullName>
    </submittedName>
</protein>
<name>A0A9D3WCH2_9ROSI</name>
<comment type="caution">
    <text evidence="1">The sequence shown here is derived from an EMBL/GenBank/DDBJ whole genome shotgun (WGS) entry which is preliminary data.</text>
</comment>
<dbReference type="AlphaFoldDB" id="A0A9D3WCH2"/>